<keyword evidence="3" id="KW-1185">Reference proteome</keyword>
<dbReference type="RefSeq" id="WP_061967484.1">
    <property type="nucleotide sequence ID" value="NZ_FMAV01000001.1"/>
</dbReference>
<organism evidence="2 3">
    <name type="scientific">Fictibacillus enclensis</name>
    <dbReference type="NCBI Taxonomy" id="1017270"/>
    <lineage>
        <taxon>Bacteria</taxon>
        <taxon>Bacillati</taxon>
        <taxon>Bacillota</taxon>
        <taxon>Bacilli</taxon>
        <taxon>Bacillales</taxon>
        <taxon>Fictibacillaceae</taxon>
        <taxon>Fictibacillus</taxon>
    </lineage>
</organism>
<dbReference type="PANTHER" id="PTHR30383">
    <property type="entry name" value="THIOESTERASE 1/PROTEASE 1/LYSOPHOSPHOLIPASE L1"/>
    <property type="match status" value="1"/>
</dbReference>
<proteinExistence type="predicted"/>
<name>A0A0V8JB62_9BACL</name>
<dbReference type="InterPro" id="IPR036514">
    <property type="entry name" value="SGNH_hydro_sf"/>
</dbReference>
<dbReference type="AlphaFoldDB" id="A0A0V8JB62"/>
<feature type="domain" description="SGNH hydrolase-type esterase" evidence="1">
    <location>
        <begin position="70"/>
        <end position="258"/>
    </location>
</feature>
<reference evidence="2 3" key="1">
    <citation type="journal article" date="2014" name="Antonie Van Leeuwenhoek">
        <title>Fictibacillus enclensis sp. nov., isolated from marine sediment.</title>
        <authorList>
            <person name="Dastager S.G."/>
            <person name="Mawlankar R."/>
            <person name="Srinivasan K."/>
            <person name="Tang S.K."/>
            <person name="Lee J.C."/>
            <person name="Ramana V.V."/>
            <person name="Shouche Y.S."/>
        </authorList>
    </citation>
    <scope>NUCLEOTIDE SEQUENCE [LARGE SCALE GENOMIC DNA]</scope>
    <source>
        <strain evidence="2 3">NIO-1003</strain>
    </source>
</reference>
<dbReference type="OrthoDB" id="26855at2"/>
<dbReference type="GO" id="GO:0004622">
    <property type="term" value="F:phosphatidylcholine lysophospholipase activity"/>
    <property type="evidence" value="ECO:0007669"/>
    <property type="project" value="TreeGrafter"/>
</dbReference>
<dbReference type="SUPFAM" id="SSF52266">
    <property type="entry name" value="SGNH hydrolase"/>
    <property type="match status" value="1"/>
</dbReference>
<dbReference type="Gene3D" id="3.40.50.1110">
    <property type="entry name" value="SGNH hydrolase"/>
    <property type="match status" value="1"/>
</dbReference>
<evidence type="ECO:0000313" key="3">
    <source>
        <dbReference type="Proteomes" id="UP000054099"/>
    </source>
</evidence>
<dbReference type="Pfam" id="PF13472">
    <property type="entry name" value="Lipase_GDSL_2"/>
    <property type="match status" value="1"/>
</dbReference>
<dbReference type="EMBL" id="LNQN01000001">
    <property type="protein sequence ID" value="KSU84212.1"/>
    <property type="molecule type" value="Genomic_DNA"/>
</dbReference>
<dbReference type="InterPro" id="IPR051532">
    <property type="entry name" value="Ester_Hydrolysis_Enzymes"/>
</dbReference>
<sequence length="275" mass="30686">MKKWLWLALILLGLIVVSVGGWYYYPQFKIDRLKAQNAAIQDSADKPESHNVSYIGHLRNLPGKAIHHLALGDSVIQGRGSTEGGFIKIANDEISSLTGKKAILDNQGISGATSGDLLRFLSTPDMKERIHSADLITINIGGNDLVTLALKEGPVKALQDYANVKSSYQNNLVEIFSIIRKENPDAILVYNELYNAVDSEETFFPATRKLLNDWNLIAYETTANNKPSIVIPSSEVLKPENRKEWIYDAIHPNDKGHEMIAKQMIKTLEAPYQQK</sequence>
<protein>
    <recommendedName>
        <fullName evidence="1">SGNH hydrolase-type esterase domain-containing protein</fullName>
    </recommendedName>
</protein>
<comment type="caution">
    <text evidence="2">The sequence shown here is derived from an EMBL/GenBank/DDBJ whole genome shotgun (WGS) entry which is preliminary data.</text>
</comment>
<dbReference type="PANTHER" id="PTHR30383:SF27">
    <property type="entry name" value="SPORE GERMINATION LIPASE LIPC"/>
    <property type="match status" value="1"/>
</dbReference>
<evidence type="ECO:0000313" key="2">
    <source>
        <dbReference type="EMBL" id="KSU84212.1"/>
    </source>
</evidence>
<evidence type="ECO:0000259" key="1">
    <source>
        <dbReference type="Pfam" id="PF13472"/>
    </source>
</evidence>
<accession>A0A0V8JB62</accession>
<dbReference type="Proteomes" id="UP000054099">
    <property type="component" value="Unassembled WGS sequence"/>
</dbReference>
<dbReference type="InterPro" id="IPR013830">
    <property type="entry name" value="SGNH_hydro"/>
</dbReference>
<gene>
    <name evidence="2" type="ORF">AS030_01195</name>
</gene>